<keyword evidence="1" id="KW-0560">Oxidoreductase</keyword>
<dbReference type="EMBL" id="RKLQ01000001">
    <property type="protein sequence ID" value="MBX0303360.1"/>
    <property type="molecule type" value="Genomic_DNA"/>
</dbReference>
<dbReference type="GO" id="GO:0004665">
    <property type="term" value="F:prephenate dehydrogenase (NADP+) activity"/>
    <property type="evidence" value="ECO:0007669"/>
    <property type="project" value="InterPro"/>
</dbReference>
<protein>
    <submittedName>
        <fullName evidence="3">Prephenate dehydrogenase/arogenate dehydrogenase family protein</fullName>
    </submittedName>
</protein>
<dbReference type="SUPFAM" id="SSF51735">
    <property type="entry name" value="NAD(P)-binding Rossmann-fold domains"/>
    <property type="match status" value="1"/>
</dbReference>
<dbReference type="Gene3D" id="3.40.50.720">
    <property type="entry name" value="NAD(P)-binding Rossmann-like Domain"/>
    <property type="match status" value="1"/>
</dbReference>
<feature type="domain" description="Prephenate/arogenate dehydrogenase" evidence="2">
    <location>
        <begin position="1"/>
        <end position="244"/>
    </location>
</feature>
<dbReference type="GO" id="GO:0006571">
    <property type="term" value="P:tyrosine biosynthetic process"/>
    <property type="evidence" value="ECO:0007669"/>
    <property type="project" value="InterPro"/>
</dbReference>
<dbReference type="PROSITE" id="PS51176">
    <property type="entry name" value="PDH_ADH"/>
    <property type="match status" value="1"/>
</dbReference>
<keyword evidence="4" id="KW-1185">Reference proteome</keyword>
<dbReference type="RefSeq" id="WP_220587568.1">
    <property type="nucleotide sequence ID" value="NZ_RKLQ01000001.1"/>
</dbReference>
<dbReference type="InterPro" id="IPR003099">
    <property type="entry name" value="Prephen_DH"/>
</dbReference>
<dbReference type="AlphaFoldDB" id="A0A8J7YC58"/>
<dbReference type="GO" id="GO:0008977">
    <property type="term" value="F:prephenate dehydrogenase (NAD+) activity"/>
    <property type="evidence" value="ECO:0007669"/>
    <property type="project" value="InterPro"/>
</dbReference>
<reference evidence="3" key="1">
    <citation type="submission" date="2021-06" db="EMBL/GenBank/DDBJ databases">
        <title>Halomicroarcula sp. F24A a new haloarchaeum isolated from saline soil.</title>
        <authorList>
            <person name="Duran-Viseras A."/>
            <person name="Sanchez-Porro C."/>
            <person name="Ventosa A."/>
        </authorList>
    </citation>
    <scope>NUCLEOTIDE SEQUENCE</scope>
    <source>
        <strain evidence="3">F24A</strain>
    </source>
</reference>
<dbReference type="GO" id="GO:0070403">
    <property type="term" value="F:NAD+ binding"/>
    <property type="evidence" value="ECO:0007669"/>
    <property type="project" value="InterPro"/>
</dbReference>
<dbReference type="InterPro" id="IPR008927">
    <property type="entry name" value="6-PGluconate_DH-like_C_sf"/>
</dbReference>
<name>A0A8J7YC58_9EURY</name>
<comment type="caution">
    <text evidence="3">The sequence shown here is derived from an EMBL/GenBank/DDBJ whole genome shotgun (WGS) entry which is preliminary data.</text>
</comment>
<gene>
    <name evidence="3" type="ORF">EGD98_06700</name>
</gene>
<dbReference type="InterPro" id="IPR050812">
    <property type="entry name" value="Preph/Arog_dehydrog"/>
</dbReference>
<evidence type="ECO:0000256" key="1">
    <source>
        <dbReference type="ARBA" id="ARBA00023002"/>
    </source>
</evidence>
<proteinExistence type="predicted"/>
<accession>A0A8J7YC58</accession>
<dbReference type="SUPFAM" id="SSF48179">
    <property type="entry name" value="6-phosphogluconate dehydrogenase C-terminal domain-like"/>
    <property type="match status" value="1"/>
</dbReference>
<dbReference type="InterPro" id="IPR036291">
    <property type="entry name" value="NAD(P)-bd_dom_sf"/>
</dbReference>
<dbReference type="Pfam" id="PF02153">
    <property type="entry name" value="PDH_N"/>
    <property type="match status" value="1"/>
</dbReference>
<evidence type="ECO:0000313" key="3">
    <source>
        <dbReference type="EMBL" id="MBX0303360.1"/>
    </source>
</evidence>
<dbReference type="InterPro" id="IPR046826">
    <property type="entry name" value="PDH_N"/>
</dbReference>
<dbReference type="Proteomes" id="UP000783863">
    <property type="component" value="Unassembled WGS sequence"/>
</dbReference>
<sequence>MNVLVVGAGSMGQWFARTLRDHADAAVAFTDTDSDAAHRAADRVGGRAVPTDTGERFDVVCLAVPMPVARVAIDEYAPLASEAVVDVTGSMTDPLAAMAETVPDRQRASLHPLFAPANAPGSIAVVAPARGDAVDAVLDALVAGGNDTFETTSAEHDSAMESVQAAAHAAVLAYAIASDDVPERFHTPVSAGLQSLVDQVLGGEAHVYADIQHAFDGADAVADAARELAEADHDTFVELYDELS</sequence>
<evidence type="ECO:0000313" key="4">
    <source>
        <dbReference type="Proteomes" id="UP000783863"/>
    </source>
</evidence>
<organism evidence="3 4">
    <name type="scientific">Haloarcula salinisoli</name>
    <dbReference type="NCBI Taxonomy" id="2487746"/>
    <lineage>
        <taxon>Archaea</taxon>
        <taxon>Methanobacteriati</taxon>
        <taxon>Methanobacteriota</taxon>
        <taxon>Stenosarchaea group</taxon>
        <taxon>Halobacteria</taxon>
        <taxon>Halobacteriales</taxon>
        <taxon>Haloarculaceae</taxon>
        <taxon>Haloarcula</taxon>
    </lineage>
</organism>
<dbReference type="PANTHER" id="PTHR21363:SF0">
    <property type="entry name" value="PREPHENATE DEHYDROGENASE [NADP(+)]"/>
    <property type="match status" value="1"/>
</dbReference>
<evidence type="ECO:0000259" key="2">
    <source>
        <dbReference type="PROSITE" id="PS51176"/>
    </source>
</evidence>
<dbReference type="PANTHER" id="PTHR21363">
    <property type="entry name" value="PREPHENATE DEHYDROGENASE"/>
    <property type="match status" value="1"/>
</dbReference>